<evidence type="ECO:0000313" key="2">
    <source>
        <dbReference type="Proteomes" id="UP001149163"/>
    </source>
</evidence>
<proteinExistence type="predicted"/>
<comment type="caution">
    <text evidence="1">The sequence shown here is derived from an EMBL/GenBank/DDBJ whole genome shotgun (WGS) entry which is preliminary data.</text>
</comment>
<dbReference type="RefSeq" id="XP_056538713.1">
    <property type="nucleotide sequence ID" value="XM_056692756.1"/>
</dbReference>
<accession>A0A9W9HM85</accession>
<sequence length="122" mass="13503">MKILLIGTGGCLPRSSATDKLNRRLIPVSQYLSQFVLDIRHRPGKSNLVADGLSRLPSTQTPEPDSNVLDEVIDACADEVPCFVTCFFEIDLEYMAALERGYHVDPVLARIWKNVDDGKLAA</sequence>
<gene>
    <name evidence="1" type="ORF">N7482_010632</name>
</gene>
<dbReference type="EMBL" id="JAPQKN010000008">
    <property type="protein sequence ID" value="KAJ5151380.1"/>
    <property type="molecule type" value="Genomic_DNA"/>
</dbReference>
<dbReference type="Proteomes" id="UP001149163">
    <property type="component" value="Unassembled WGS sequence"/>
</dbReference>
<name>A0A9W9HM85_9EURO</name>
<reference evidence="1" key="1">
    <citation type="submission" date="2022-11" db="EMBL/GenBank/DDBJ databases">
        <authorList>
            <person name="Petersen C."/>
        </authorList>
    </citation>
    <scope>NUCLEOTIDE SEQUENCE</scope>
    <source>
        <strain evidence="1">IBT 26290</strain>
    </source>
</reference>
<keyword evidence="2" id="KW-1185">Reference proteome</keyword>
<dbReference type="GeneID" id="81431932"/>
<protein>
    <submittedName>
        <fullName evidence="1">Uncharacterized protein</fullName>
    </submittedName>
</protein>
<evidence type="ECO:0000313" key="1">
    <source>
        <dbReference type="EMBL" id="KAJ5151380.1"/>
    </source>
</evidence>
<dbReference type="AlphaFoldDB" id="A0A9W9HM85"/>
<dbReference type="OrthoDB" id="4369127at2759"/>
<organism evidence="1 2">
    <name type="scientific">Penicillium canariense</name>
    <dbReference type="NCBI Taxonomy" id="189055"/>
    <lineage>
        <taxon>Eukaryota</taxon>
        <taxon>Fungi</taxon>
        <taxon>Dikarya</taxon>
        <taxon>Ascomycota</taxon>
        <taxon>Pezizomycotina</taxon>
        <taxon>Eurotiomycetes</taxon>
        <taxon>Eurotiomycetidae</taxon>
        <taxon>Eurotiales</taxon>
        <taxon>Aspergillaceae</taxon>
        <taxon>Penicillium</taxon>
    </lineage>
</organism>
<reference evidence="1" key="2">
    <citation type="journal article" date="2023" name="IMA Fungus">
        <title>Comparative genomic study of the Penicillium genus elucidates a diverse pangenome and 15 lateral gene transfer events.</title>
        <authorList>
            <person name="Petersen C."/>
            <person name="Sorensen T."/>
            <person name="Nielsen M.R."/>
            <person name="Sondergaard T.E."/>
            <person name="Sorensen J.L."/>
            <person name="Fitzpatrick D.A."/>
            <person name="Frisvad J.C."/>
            <person name="Nielsen K.L."/>
        </authorList>
    </citation>
    <scope>NUCLEOTIDE SEQUENCE</scope>
    <source>
        <strain evidence="1">IBT 26290</strain>
    </source>
</reference>